<feature type="binding site" evidence="9">
    <location>
        <position position="26"/>
    </location>
    <ligand>
        <name>a divalent metal cation</name>
        <dbReference type="ChEBI" id="CHEBI:60240"/>
    </ligand>
</feature>
<dbReference type="Proteomes" id="UP000078295">
    <property type="component" value="Unassembled WGS sequence"/>
</dbReference>
<evidence type="ECO:0000256" key="4">
    <source>
        <dbReference type="ARBA" id="ARBA00011233"/>
    </source>
</evidence>
<comment type="caution">
    <text evidence="9">Lacks conserved residue(s) required for the propagation of feature annotation.</text>
</comment>
<keyword evidence="7 9" id="KW-0414">Isoprene biosynthesis</keyword>
<comment type="similarity">
    <text evidence="3 9 10">Belongs to the IspF family.</text>
</comment>
<evidence type="ECO:0000256" key="7">
    <source>
        <dbReference type="ARBA" id="ARBA00023229"/>
    </source>
</evidence>
<feature type="binding site" evidence="9">
    <location>
        <begin position="26"/>
        <end position="28"/>
    </location>
    <ligand>
        <name>4-CDP-2-C-methyl-D-erythritol 2-phosphate</name>
        <dbReference type="ChEBI" id="CHEBI:57919"/>
    </ligand>
</feature>
<evidence type="ECO:0000256" key="2">
    <source>
        <dbReference type="ARBA" id="ARBA00004709"/>
    </source>
</evidence>
<dbReference type="Gene3D" id="3.30.1330.50">
    <property type="entry name" value="2-C-methyl-D-erythritol 2,4-cyclodiphosphate synthase"/>
    <property type="match status" value="1"/>
</dbReference>
<dbReference type="PANTHER" id="PTHR43181">
    <property type="entry name" value="2-C-METHYL-D-ERYTHRITOL 2,4-CYCLODIPHOSPHATE SYNTHASE, CHLOROPLASTIC"/>
    <property type="match status" value="1"/>
</dbReference>
<dbReference type="GO" id="GO:0019288">
    <property type="term" value="P:isopentenyl diphosphate biosynthetic process, methylerythritol 4-phosphate pathway"/>
    <property type="evidence" value="ECO:0007669"/>
    <property type="project" value="UniProtKB-UniRule"/>
</dbReference>
<feature type="domain" description="2-C-methyl-D-erythritol 2,4-cyclodiphosphate synthase" evidence="11">
    <location>
        <begin position="19"/>
        <end position="172"/>
    </location>
</feature>
<dbReference type="EC" id="4.6.1.12" evidence="5 9"/>
<dbReference type="GO" id="GO:0008685">
    <property type="term" value="F:2-C-methyl-D-erythritol 2,4-cyclodiphosphate synthase activity"/>
    <property type="evidence" value="ECO:0007669"/>
    <property type="project" value="UniProtKB-UniRule"/>
</dbReference>
<dbReference type="GO" id="GO:0046872">
    <property type="term" value="F:metal ion binding"/>
    <property type="evidence" value="ECO:0007669"/>
    <property type="project" value="UniProtKB-KW"/>
</dbReference>
<evidence type="ECO:0000256" key="10">
    <source>
        <dbReference type="RuleBase" id="RU004395"/>
    </source>
</evidence>
<dbReference type="PANTHER" id="PTHR43181:SF1">
    <property type="entry name" value="2-C-METHYL-D-ERYTHRITOL 2,4-CYCLODIPHOSPHATE SYNTHASE, CHLOROPLASTIC"/>
    <property type="match status" value="1"/>
</dbReference>
<keyword evidence="8 9" id="KW-0456">Lyase</keyword>
<feature type="site" description="Transition state stabilizer" evidence="9">
    <location>
        <position position="151"/>
    </location>
</feature>
<feature type="site" description="Transition state stabilizer" evidence="9">
    <location>
        <position position="52"/>
    </location>
</feature>
<dbReference type="NCBIfam" id="TIGR00151">
    <property type="entry name" value="ispF"/>
    <property type="match status" value="1"/>
</dbReference>
<dbReference type="InterPro" id="IPR003526">
    <property type="entry name" value="MECDP_synthase"/>
</dbReference>
<dbReference type="GO" id="GO:0016114">
    <property type="term" value="P:terpenoid biosynthetic process"/>
    <property type="evidence" value="ECO:0007669"/>
    <property type="project" value="InterPro"/>
</dbReference>
<sequence length="178" mass="18958">MPVILQALSTINQKGLMMIKIGQGIDVHSFTQGDFVMLGGVRIPHSHGIKAHSDGDVLLHALSDALLGALALGDIGQHFPDTDDAYQGANSKVLLKHVYALVQAQGYTLGNADMTVICELPKLSPHNFAMRECIAGVLGVSVDCVSIKATTNEKMGWIGRGEGIWASATVLLIKNHAY</sequence>
<comment type="caution">
    <text evidence="12">The sequence shown here is derived from an EMBL/GenBank/DDBJ whole genome shotgun (WGS) entry which is preliminary data.</text>
</comment>
<dbReference type="SUPFAM" id="SSF69765">
    <property type="entry name" value="IpsF-like"/>
    <property type="match status" value="1"/>
</dbReference>
<feature type="binding site" evidence="9">
    <location>
        <begin position="52"/>
        <end position="53"/>
    </location>
    <ligand>
        <name>4-CDP-2-C-methyl-D-erythritol 2-phosphate</name>
        <dbReference type="ChEBI" id="CHEBI:57919"/>
    </ligand>
</feature>
<evidence type="ECO:0000256" key="1">
    <source>
        <dbReference type="ARBA" id="ARBA00000200"/>
    </source>
</evidence>
<comment type="cofactor">
    <cofactor evidence="9">
        <name>a divalent metal cation</name>
        <dbReference type="ChEBI" id="CHEBI:60240"/>
    </cofactor>
    <text evidence="9">Binds 1 divalent metal cation per subunit.</text>
</comment>
<dbReference type="Pfam" id="PF02542">
    <property type="entry name" value="YgbB"/>
    <property type="match status" value="1"/>
</dbReference>
<gene>
    <name evidence="9" type="primary">ispF</name>
    <name evidence="12" type="ORF">AO370_0265</name>
</gene>
<dbReference type="AlphaFoldDB" id="A0AB36DR65"/>
<feature type="binding site" evidence="9">
    <location>
        <begin position="79"/>
        <end position="83"/>
    </location>
    <ligand>
        <name>4-CDP-2-C-methyl-D-erythritol 2-phosphate</name>
        <dbReference type="ChEBI" id="CHEBI:57919"/>
    </ligand>
</feature>
<evidence type="ECO:0000256" key="9">
    <source>
        <dbReference type="HAMAP-Rule" id="MF_00107"/>
    </source>
</evidence>
<name>A0AB36DR65_MORCA</name>
<evidence type="ECO:0000256" key="6">
    <source>
        <dbReference type="ARBA" id="ARBA00022723"/>
    </source>
</evidence>
<feature type="binding site" evidence="9">
    <location>
        <position position="60"/>
    </location>
    <ligand>
        <name>a divalent metal cation</name>
        <dbReference type="ChEBI" id="CHEBI:60240"/>
    </ligand>
</feature>
<evidence type="ECO:0000313" key="12">
    <source>
        <dbReference type="EMBL" id="OAV28102.1"/>
    </source>
</evidence>
<proteinExistence type="inferred from homology"/>
<protein>
    <recommendedName>
        <fullName evidence="5 9">2-C-methyl-D-erythritol 2,4-cyclodiphosphate synthase</fullName>
        <shortName evidence="9">MECDP-synthase</shortName>
        <shortName evidence="9">MECPP-synthase</shortName>
        <shortName evidence="9">MECPS</shortName>
        <ecNumber evidence="5 9">4.6.1.12</ecNumber>
    </recommendedName>
</protein>
<feature type="binding site" evidence="9">
    <location>
        <position position="28"/>
    </location>
    <ligand>
        <name>a divalent metal cation</name>
        <dbReference type="ChEBI" id="CHEBI:60240"/>
    </ligand>
</feature>
<keyword evidence="6 9" id="KW-0479">Metal-binding</keyword>
<dbReference type="PROSITE" id="PS01350">
    <property type="entry name" value="ISPF"/>
    <property type="match status" value="1"/>
</dbReference>
<organism evidence="12 13">
    <name type="scientific">Moraxella catarrhalis</name>
    <name type="common">Branhamella catarrhalis</name>
    <dbReference type="NCBI Taxonomy" id="480"/>
    <lineage>
        <taxon>Bacteria</taxon>
        <taxon>Pseudomonadati</taxon>
        <taxon>Pseudomonadota</taxon>
        <taxon>Gammaproteobacteria</taxon>
        <taxon>Moraxellales</taxon>
        <taxon>Moraxellaceae</taxon>
        <taxon>Moraxella</taxon>
    </lineage>
</organism>
<dbReference type="InterPro" id="IPR036571">
    <property type="entry name" value="MECDP_synthase_sf"/>
</dbReference>
<evidence type="ECO:0000256" key="8">
    <source>
        <dbReference type="ARBA" id="ARBA00023239"/>
    </source>
</evidence>
<comment type="subunit">
    <text evidence="4 9">Homotrimer.</text>
</comment>
<reference evidence="12 13" key="1">
    <citation type="journal article" date="2016" name="Genome Biol. Evol.">
        <title>Comparative Genomic Analyses of the Moraxella catarrhalis Serosensitive and Seroresistant Lineages Demonstrate Their Independent Evolution.</title>
        <authorList>
            <person name="Earl J.P."/>
            <person name="de Vries S.P."/>
            <person name="Ahmed A."/>
            <person name="Powell E."/>
            <person name="Schultz M.P."/>
            <person name="Hermans P.W."/>
            <person name="Hill D.J."/>
            <person name="Zhou Z."/>
            <person name="Constantinidou C.I."/>
            <person name="Hu F.Z."/>
            <person name="Bootsma H.J."/>
            <person name="Ehrlich G.D."/>
        </authorList>
    </citation>
    <scope>NUCLEOTIDE SEQUENCE [LARGE SCALE GENOMIC DNA]</scope>
    <source>
        <strain evidence="12 13">F23</strain>
    </source>
</reference>
<feature type="binding site" evidence="9">
    <location>
        <begin position="150"/>
        <end position="153"/>
    </location>
    <ligand>
        <name>4-CDP-2-C-methyl-D-erythritol 2-phosphate</name>
        <dbReference type="ChEBI" id="CHEBI:57919"/>
    </ligand>
</feature>
<evidence type="ECO:0000259" key="11">
    <source>
        <dbReference type="Pfam" id="PF02542"/>
    </source>
</evidence>
<dbReference type="CDD" id="cd00554">
    <property type="entry name" value="MECDP_synthase"/>
    <property type="match status" value="1"/>
</dbReference>
<comment type="pathway">
    <text evidence="2 9">Isoprenoid biosynthesis; isopentenyl diphosphate biosynthesis via DXP pathway; isopentenyl diphosphate from 1-deoxy-D-xylulose 5-phosphate: step 4/6.</text>
</comment>
<feature type="binding site" evidence="9">
    <location>
        <position position="160"/>
    </location>
    <ligand>
        <name>4-CDP-2-C-methyl-D-erythritol 2-phosphate</name>
        <dbReference type="ChEBI" id="CHEBI:57919"/>
    </ligand>
</feature>
<evidence type="ECO:0000313" key="13">
    <source>
        <dbReference type="Proteomes" id="UP000078295"/>
    </source>
</evidence>
<feature type="binding site" evidence="9">
    <location>
        <begin position="74"/>
        <end position="76"/>
    </location>
    <ligand>
        <name>4-CDP-2-C-methyl-D-erythritol 2-phosphate</name>
        <dbReference type="ChEBI" id="CHEBI:57919"/>
    </ligand>
</feature>
<accession>A0AB36DR65</accession>
<dbReference type="InterPro" id="IPR020555">
    <property type="entry name" value="MECDP_synthase_CS"/>
</dbReference>
<evidence type="ECO:0000256" key="3">
    <source>
        <dbReference type="ARBA" id="ARBA00008480"/>
    </source>
</evidence>
<dbReference type="FunFam" id="3.30.1330.50:FF:000001">
    <property type="entry name" value="2-C-methyl-D-erythritol 2,4-cyclodiphosphate synthase"/>
    <property type="match status" value="1"/>
</dbReference>
<dbReference type="EMBL" id="LXHQ01000008">
    <property type="protein sequence ID" value="OAV28102.1"/>
    <property type="molecule type" value="Genomic_DNA"/>
</dbReference>
<comment type="catalytic activity">
    <reaction evidence="1 9 10">
        <text>4-CDP-2-C-methyl-D-erythritol 2-phosphate = 2-C-methyl-D-erythritol 2,4-cyclic diphosphate + CMP</text>
        <dbReference type="Rhea" id="RHEA:23864"/>
        <dbReference type="ChEBI" id="CHEBI:57919"/>
        <dbReference type="ChEBI" id="CHEBI:58483"/>
        <dbReference type="ChEBI" id="CHEBI:60377"/>
        <dbReference type="EC" id="4.6.1.12"/>
    </reaction>
</comment>
<comment type="function">
    <text evidence="9">Involved in the biosynthesis of isopentenyl diphosphate (IPP) and dimethylallyl diphosphate (DMAPP), two major building blocks of isoprenoid compounds. Catalyzes the conversion of 4-diphosphocytidyl-2-C-methyl-D-erythritol 2-phosphate (CDP-ME2P) to 2-C-methyl-D-erythritol 2,4-cyclodiphosphate (ME-CPP) with a corresponding release of cytidine 5-monophosphate (CMP).</text>
</comment>
<evidence type="ECO:0000256" key="5">
    <source>
        <dbReference type="ARBA" id="ARBA00012579"/>
    </source>
</evidence>
<dbReference type="HAMAP" id="MF_00107">
    <property type="entry name" value="IspF"/>
    <property type="match status" value="1"/>
</dbReference>